<name>A0A228ITQ0_9BURK</name>
<sequence>MSEKQGLYTVAAETFDLVLIAVLDSPRPQVFRAKVERIYSTGKCITQDHLGAEIEFVGGPPTWGNVPLQVGERALMFVRTLSGSFHEYPWCGHMVLEEIAGGTYTRLHVPEMWLRDDLPVEVKAAASPHPTWRNASIVRFSVLERYLSDLIGKAVR</sequence>
<gene>
    <name evidence="1" type="ORF">CFB84_13945</name>
</gene>
<dbReference type="OrthoDB" id="7019498at2"/>
<proteinExistence type="predicted"/>
<comment type="caution">
    <text evidence="1">The sequence shown here is derived from an EMBL/GenBank/DDBJ whole genome shotgun (WGS) entry which is preliminary data.</text>
</comment>
<reference evidence="2" key="1">
    <citation type="submission" date="2017-06" db="EMBL/GenBank/DDBJ databases">
        <authorList>
            <person name="LiPuma J."/>
            <person name="Spilker T."/>
        </authorList>
    </citation>
    <scope>NUCLEOTIDE SEQUENCE [LARGE SCALE GENOMIC DNA]</scope>
    <source>
        <strain evidence="2">AU17325</strain>
    </source>
</reference>
<evidence type="ECO:0000313" key="1">
    <source>
        <dbReference type="EMBL" id="OXI45933.1"/>
    </source>
</evidence>
<dbReference type="EMBL" id="NKFA01000006">
    <property type="protein sequence ID" value="OXI45933.1"/>
    <property type="molecule type" value="Genomic_DNA"/>
</dbReference>
<reference evidence="1 2" key="2">
    <citation type="submission" date="2017-08" db="EMBL/GenBank/DDBJ databases">
        <title>WGS of novel Burkholderia cepaca complex species.</title>
        <authorList>
            <person name="Lipuma J."/>
            <person name="Spilker T."/>
        </authorList>
    </citation>
    <scope>NUCLEOTIDE SEQUENCE [LARGE SCALE GENOMIC DNA]</scope>
    <source>
        <strain evidence="1 2">AU17325</strain>
    </source>
</reference>
<evidence type="ECO:0000313" key="2">
    <source>
        <dbReference type="Proteomes" id="UP000214600"/>
    </source>
</evidence>
<protein>
    <submittedName>
        <fullName evidence="1">Uncharacterized protein</fullName>
    </submittedName>
</protein>
<dbReference type="Proteomes" id="UP000214600">
    <property type="component" value="Unassembled WGS sequence"/>
</dbReference>
<dbReference type="RefSeq" id="WP_089451087.1">
    <property type="nucleotide sequence ID" value="NZ_NKFA01000006.1"/>
</dbReference>
<dbReference type="AlphaFoldDB" id="A0A228ITQ0"/>
<organism evidence="1 2">
    <name type="scientific">Burkholderia aenigmatica</name>
    <dbReference type="NCBI Taxonomy" id="2015348"/>
    <lineage>
        <taxon>Bacteria</taxon>
        <taxon>Pseudomonadati</taxon>
        <taxon>Pseudomonadota</taxon>
        <taxon>Betaproteobacteria</taxon>
        <taxon>Burkholderiales</taxon>
        <taxon>Burkholderiaceae</taxon>
        <taxon>Burkholderia</taxon>
        <taxon>Burkholderia cepacia complex</taxon>
    </lineage>
</organism>
<accession>A0A228ITQ0</accession>